<reference evidence="2 3" key="1">
    <citation type="submission" date="2019-03" db="EMBL/GenBank/DDBJ databases">
        <title>First draft genome of Liparis tanakae, snailfish: a comprehensive survey of snailfish specific genes.</title>
        <authorList>
            <person name="Kim W."/>
            <person name="Song I."/>
            <person name="Jeong J.-H."/>
            <person name="Kim D."/>
            <person name="Kim S."/>
            <person name="Ryu S."/>
            <person name="Song J.Y."/>
            <person name="Lee S.K."/>
        </authorList>
    </citation>
    <scope>NUCLEOTIDE SEQUENCE [LARGE SCALE GENOMIC DNA]</scope>
    <source>
        <tissue evidence="2">Muscle</tissue>
    </source>
</reference>
<proteinExistence type="predicted"/>
<evidence type="ECO:0000313" key="3">
    <source>
        <dbReference type="Proteomes" id="UP000314294"/>
    </source>
</evidence>
<comment type="caution">
    <text evidence="2">The sequence shown here is derived from an EMBL/GenBank/DDBJ whole genome shotgun (WGS) entry which is preliminary data.</text>
</comment>
<organism evidence="2 3">
    <name type="scientific">Liparis tanakae</name>
    <name type="common">Tanaka's snailfish</name>
    <dbReference type="NCBI Taxonomy" id="230148"/>
    <lineage>
        <taxon>Eukaryota</taxon>
        <taxon>Metazoa</taxon>
        <taxon>Chordata</taxon>
        <taxon>Craniata</taxon>
        <taxon>Vertebrata</taxon>
        <taxon>Euteleostomi</taxon>
        <taxon>Actinopterygii</taxon>
        <taxon>Neopterygii</taxon>
        <taxon>Teleostei</taxon>
        <taxon>Neoteleostei</taxon>
        <taxon>Acanthomorphata</taxon>
        <taxon>Eupercaria</taxon>
        <taxon>Perciformes</taxon>
        <taxon>Cottioidei</taxon>
        <taxon>Cottales</taxon>
        <taxon>Liparidae</taxon>
        <taxon>Liparis</taxon>
    </lineage>
</organism>
<dbReference type="AlphaFoldDB" id="A0A4Z2FLM0"/>
<accession>A0A4Z2FLM0</accession>
<keyword evidence="3" id="KW-1185">Reference proteome</keyword>
<sequence length="131" mass="14118">MSRNITRQPEVTVRQPGCNSNWSSPRDKSIPGAPPRNAIFNSWPPSDPPGHGTPESRQPPDAAPSTTDSAPFVEDSFSFLTRFHVFTRANQPLDRPGAAAGRTGNFSTAERGPNKPDRTGSHTSGLPVDEI</sequence>
<name>A0A4Z2FLM0_9TELE</name>
<feature type="region of interest" description="Disordered" evidence="1">
    <location>
        <begin position="88"/>
        <end position="131"/>
    </location>
</feature>
<dbReference type="Proteomes" id="UP000314294">
    <property type="component" value="Unassembled WGS sequence"/>
</dbReference>
<feature type="region of interest" description="Disordered" evidence="1">
    <location>
        <begin position="1"/>
        <end position="73"/>
    </location>
</feature>
<dbReference type="EMBL" id="SRLO01001057">
    <property type="protein sequence ID" value="TNN42137.1"/>
    <property type="molecule type" value="Genomic_DNA"/>
</dbReference>
<protein>
    <submittedName>
        <fullName evidence="2">Uncharacterized protein</fullName>
    </submittedName>
</protein>
<gene>
    <name evidence="2" type="ORF">EYF80_047680</name>
</gene>
<evidence type="ECO:0000313" key="2">
    <source>
        <dbReference type="EMBL" id="TNN42137.1"/>
    </source>
</evidence>
<evidence type="ECO:0000256" key="1">
    <source>
        <dbReference type="SAM" id="MobiDB-lite"/>
    </source>
</evidence>